<evidence type="ECO:0000259" key="5">
    <source>
        <dbReference type="SMART" id="SM00198"/>
    </source>
</evidence>
<evidence type="ECO:0000313" key="6">
    <source>
        <dbReference type="Proteomes" id="UP000694925"/>
    </source>
</evidence>
<dbReference type="GO" id="GO:0005576">
    <property type="term" value="C:extracellular region"/>
    <property type="evidence" value="ECO:0007669"/>
    <property type="project" value="UniProtKB-SubCell"/>
</dbReference>
<dbReference type="RefSeq" id="XP_017886302.1">
    <property type="nucleotide sequence ID" value="XM_018030813.2"/>
</dbReference>
<dbReference type="InterPro" id="IPR035940">
    <property type="entry name" value="CAP_sf"/>
</dbReference>
<comment type="subcellular location">
    <subcellularLocation>
        <location evidence="1">Secreted</location>
    </subcellularLocation>
</comment>
<dbReference type="RefSeq" id="XP_026672555.1">
    <property type="nucleotide sequence ID" value="XM_026816754.1"/>
</dbReference>
<dbReference type="CDD" id="cd05380">
    <property type="entry name" value="CAP_euk"/>
    <property type="match status" value="1"/>
</dbReference>
<feature type="chain" id="PRO_5044708905" evidence="4">
    <location>
        <begin position="22"/>
        <end position="247"/>
    </location>
</feature>
<feature type="domain" description="SCP" evidence="5">
    <location>
        <begin position="62"/>
        <end position="219"/>
    </location>
</feature>
<sequence>MNFVYVAVLITVLALVHPIWSRVDCENDKCKEKKQRHPLCRYRDPEPSPSCGTVKEAGVTRQEQMDIVNTHNQLRSYVAQGFESRGDPGPQPPASSINALIWDYDLSQAAQRWVNQCSFSRPPCADESRFDVGTTMGFKGADAKPSEIIKDVFYEQVVHMNSSEVFELSAVNDTVKDYVQLVSSNTTRIGCGKIISTAYKGMWTYLLLCLYGPTGNVVGEPVYDVSDYYRLYAELDEEEDNVSQLDY</sequence>
<dbReference type="PRINTS" id="PR00838">
    <property type="entry name" value="V5ALLERGEN"/>
</dbReference>
<dbReference type="RefSeq" id="XP_026672556.1">
    <property type="nucleotide sequence ID" value="XM_026816755.1"/>
</dbReference>
<organism evidence="6 7">
    <name type="scientific">Ceratina calcarata</name>
    <dbReference type="NCBI Taxonomy" id="156304"/>
    <lineage>
        <taxon>Eukaryota</taxon>
        <taxon>Metazoa</taxon>
        <taxon>Ecdysozoa</taxon>
        <taxon>Arthropoda</taxon>
        <taxon>Hexapoda</taxon>
        <taxon>Insecta</taxon>
        <taxon>Pterygota</taxon>
        <taxon>Neoptera</taxon>
        <taxon>Endopterygota</taxon>
        <taxon>Hymenoptera</taxon>
        <taxon>Apocrita</taxon>
        <taxon>Aculeata</taxon>
        <taxon>Apoidea</taxon>
        <taxon>Anthophila</taxon>
        <taxon>Apidae</taxon>
        <taxon>Ceratina</taxon>
        <taxon>Zadontomerus</taxon>
    </lineage>
</organism>
<protein>
    <submittedName>
        <fullName evidence="7 8">Venom allergen 5-like</fullName>
    </submittedName>
</protein>
<keyword evidence="4" id="KW-0732">Signal</keyword>
<proteinExistence type="predicted"/>
<dbReference type="InterPro" id="IPR002413">
    <property type="entry name" value="V5_allergen-like"/>
</dbReference>
<keyword evidence="6" id="KW-1185">Reference proteome</keyword>
<dbReference type="InterPro" id="IPR001283">
    <property type="entry name" value="CRISP-related"/>
</dbReference>
<keyword evidence="3" id="KW-1015">Disulfide bond</keyword>
<dbReference type="AlphaFoldDB" id="A0AAJ7J6V4"/>
<keyword evidence="2" id="KW-0964">Secreted</keyword>
<dbReference type="GeneID" id="108628719"/>
<name>A0AAJ7J6V4_9HYME</name>
<dbReference type="Pfam" id="PF00188">
    <property type="entry name" value="CAP"/>
    <property type="match status" value="1"/>
</dbReference>
<evidence type="ECO:0000256" key="2">
    <source>
        <dbReference type="ARBA" id="ARBA00022525"/>
    </source>
</evidence>
<dbReference type="PANTHER" id="PTHR10334">
    <property type="entry name" value="CYSTEINE-RICH SECRETORY PROTEIN-RELATED"/>
    <property type="match status" value="1"/>
</dbReference>
<dbReference type="SMART" id="SM00198">
    <property type="entry name" value="SCP"/>
    <property type="match status" value="1"/>
</dbReference>
<reference evidence="7 8" key="1">
    <citation type="submission" date="2025-04" db="UniProtKB">
        <authorList>
            <consortium name="RefSeq"/>
        </authorList>
    </citation>
    <scope>IDENTIFICATION</scope>
    <source>
        <tissue evidence="7 8">Whole body</tissue>
    </source>
</reference>
<feature type="signal peptide" evidence="4">
    <location>
        <begin position="1"/>
        <end position="21"/>
    </location>
</feature>
<evidence type="ECO:0000313" key="8">
    <source>
        <dbReference type="RefSeq" id="XP_026672555.1"/>
    </source>
</evidence>
<dbReference type="Gene3D" id="3.40.33.10">
    <property type="entry name" value="CAP"/>
    <property type="match status" value="1"/>
</dbReference>
<dbReference type="InterPro" id="IPR014044">
    <property type="entry name" value="CAP_dom"/>
</dbReference>
<gene>
    <name evidence="7 8 9" type="primary">LOC108628719</name>
</gene>
<evidence type="ECO:0000256" key="1">
    <source>
        <dbReference type="ARBA" id="ARBA00004613"/>
    </source>
</evidence>
<dbReference type="PRINTS" id="PR00837">
    <property type="entry name" value="V5TPXLIKE"/>
</dbReference>
<evidence type="ECO:0000313" key="7">
    <source>
        <dbReference type="RefSeq" id="XP_017886302.1"/>
    </source>
</evidence>
<dbReference type="KEGG" id="ccal:108628719"/>
<dbReference type="SUPFAM" id="SSF55797">
    <property type="entry name" value="PR-1-like"/>
    <property type="match status" value="1"/>
</dbReference>
<evidence type="ECO:0000256" key="4">
    <source>
        <dbReference type="SAM" id="SignalP"/>
    </source>
</evidence>
<accession>A0AAJ7J6V4</accession>
<evidence type="ECO:0000313" key="9">
    <source>
        <dbReference type="RefSeq" id="XP_026672556.1"/>
    </source>
</evidence>
<dbReference type="Proteomes" id="UP000694925">
    <property type="component" value="Unplaced"/>
</dbReference>
<evidence type="ECO:0000256" key="3">
    <source>
        <dbReference type="ARBA" id="ARBA00023157"/>
    </source>
</evidence>